<dbReference type="InterPro" id="IPR046528">
    <property type="entry name" value="DUF6593"/>
</dbReference>
<dbReference type="OrthoDB" id="3256331at2759"/>
<comment type="caution">
    <text evidence="2">The sequence shown here is derived from an EMBL/GenBank/DDBJ whole genome shotgun (WGS) entry which is preliminary data.</text>
</comment>
<reference evidence="2" key="1">
    <citation type="submission" date="2020-11" db="EMBL/GenBank/DDBJ databases">
        <authorList>
            <consortium name="DOE Joint Genome Institute"/>
            <person name="Ahrendt S."/>
            <person name="Riley R."/>
            <person name="Andreopoulos W."/>
            <person name="Labutti K."/>
            <person name="Pangilinan J."/>
            <person name="Ruiz-Duenas F.J."/>
            <person name="Barrasa J.M."/>
            <person name="Sanchez-Garcia M."/>
            <person name="Camarero S."/>
            <person name="Miyauchi S."/>
            <person name="Serrano A."/>
            <person name="Linde D."/>
            <person name="Babiker R."/>
            <person name="Drula E."/>
            <person name="Ayuso-Fernandez I."/>
            <person name="Pacheco R."/>
            <person name="Padilla G."/>
            <person name="Ferreira P."/>
            <person name="Barriuso J."/>
            <person name="Kellner H."/>
            <person name="Castanera R."/>
            <person name="Alfaro M."/>
            <person name="Ramirez L."/>
            <person name="Pisabarro A.G."/>
            <person name="Kuo A."/>
            <person name="Tritt A."/>
            <person name="Lipzen A."/>
            <person name="He G."/>
            <person name="Yan M."/>
            <person name="Ng V."/>
            <person name="Cullen D."/>
            <person name="Martin F."/>
            <person name="Rosso M.-N."/>
            <person name="Henrissat B."/>
            <person name="Hibbett D."/>
            <person name="Martinez A.T."/>
            <person name="Grigoriev I.V."/>
        </authorList>
    </citation>
    <scope>NUCLEOTIDE SEQUENCE</scope>
    <source>
        <strain evidence="2">AH 40177</strain>
    </source>
</reference>
<accession>A0A9P5P5D9</accession>
<dbReference type="EMBL" id="JADNRY010000570">
    <property type="protein sequence ID" value="KAF9039566.1"/>
    <property type="molecule type" value="Genomic_DNA"/>
</dbReference>
<gene>
    <name evidence="2" type="ORF">BDP27DRAFT_1374533</name>
</gene>
<organism evidence="2 3">
    <name type="scientific">Rhodocollybia butyracea</name>
    <dbReference type="NCBI Taxonomy" id="206335"/>
    <lineage>
        <taxon>Eukaryota</taxon>
        <taxon>Fungi</taxon>
        <taxon>Dikarya</taxon>
        <taxon>Basidiomycota</taxon>
        <taxon>Agaricomycotina</taxon>
        <taxon>Agaricomycetes</taxon>
        <taxon>Agaricomycetidae</taxon>
        <taxon>Agaricales</taxon>
        <taxon>Marasmiineae</taxon>
        <taxon>Omphalotaceae</taxon>
        <taxon>Rhodocollybia</taxon>
    </lineage>
</organism>
<dbReference type="Pfam" id="PF20236">
    <property type="entry name" value="DUF6593"/>
    <property type="match status" value="1"/>
</dbReference>
<evidence type="ECO:0000259" key="1">
    <source>
        <dbReference type="Pfam" id="PF20236"/>
    </source>
</evidence>
<dbReference type="Proteomes" id="UP000772434">
    <property type="component" value="Unassembled WGS sequence"/>
</dbReference>
<name>A0A9P5P5D9_9AGAR</name>
<protein>
    <recommendedName>
        <fullName evidence="1">DUF6593 domain-containing protein</fullName>
    </recommendedName>
</protein>
<sequence length="140" mass="15617">MASTYEDTSLTLIFTPDNPTNTTITDAKDGAVLYQIVTEFKYSQKETKVLSAAGETLASWVWKHFSSDNLTLGKAAPVSMNTWLRKSLYSKDESRSIATFFPSRCKRSLRFTVVGNRVQHTIHPAKLVVDAQGKEVSILL</sequence>
<keyword evidence="3" id="KW-1185">Reference proteome</keyword>
<dbReference type="AlphaFoldDB" id="A0A9P5P5D9"/>
<feature type="domain" description="DUF6593" evidence="1">
    <location>
        <begin position="17"/>
        <end position="88"/>
    </location>
</feature>
<evidence type="ECO:0000313" key="2">
    <source>
        <dbReference type="EMBL" id="KAF9039566.1"/>
    </source>
</evidence>
<evidence type="ECO:0000313" key="3">
    <source>
        <dbReference type="Proteomes" id="UP000772434"/>
    </source>
</evidence>
<proteinExistence type="predicted"/>